<accession>W4ERM8</accession>
<organism evidence="3 4">
    <name type="scientific">Viridibacillus arenosi FSL R5-213</name>
    <dbReference type="NCBI Taxonomy" id="1227360"/>
    <lineage>
        <taxon>Bacteria</taxon>
        <taxon>Bacillati</taxon>
        <taxon>Bacillota</taxon>
        <taxon>Bacilli</taxon>
        <taxon>Bacillales</taxon>
        <taxon>Caryophanaceae</taxon>
        <taxon>Viridibacillus</taxon>
    </lineage>
</organism>
<feature type="signal peptide" evidence="1">
    <location>
        <begin position="1"/>
        <end position="25"/>
    </location>
</feature>
<dbReference type="SUPFAM" id="SSF55797">
    <property type="entry name" value="PR-1-like"/>
    <property type="match status" value="1"/>
</dbReference>
<reference evidence="3 4" key="1">
    <citation type="journal article" date="2014" name="BMC Genomics">
        <title>Genomic comparison of sporeforming bacilli isolated from milk.</title>
        <authorList>
            <person name="Moreno Switt A.I."/>
            <person name="Andrus A.D."/>
            <person name="Ranieri M.L."/>
            <person name="Orsi R.H."/>
            <person name="Ivy R."/>
            <person name="den Bakker H.C."/>
            <person name="Martin N.H."/>
            <person name="Wiedmann M."/>
            <person name="Boor K.J."/>
        </authorList>
    </citation>
    <scope>NUCLEOTIDE SEQUENCE [LARGE SCALE GENOMIC DNA]</scope>
    <source>
        <strain evidence="3 4">FSL R5-213</strain>
    </source>
</reference>
<feature type="chain" id="PRO_5004839468" description="SLH domain-containing protein" evidence="1">
    <location>
        <begin position="26"/>
        <end position="350"/>
    </location>
</feature>
<evidence type="ECO:0000313" key="4">
    <source>
        <dbReference type="Proteomes" id="UP000019062"/>
    </source>
</evidence>
<proteinExistence type="predicted"/>
<dbReference type="EMBL" id="ASQA01000034">
    <property type="protein sequence ID" value="ETT82672.1"/>
    <property type="molecule type" value="Genomic_DNA"/>
</dbReference>
<dbReference type="CDD" id="cd05379">
    <property type="entry name" value="CAP_bacterial"/>
    <property type="match status" value="1"/>
</dbReference>
<dbReference type="RefSeq" id="WP_051448790.1">
    <property type="nucleotide sequence ID" value="NZ_ASQA01000034.1"/>
</dbReference>
<dbReference type="Pfam" id="PF00188">
    <property type="entry name" value="CAP"/>
    <property type="match status" value="1"/>
</dbReference>
<sequence length="350" mass="39457">MYKKIFSCLIAILLMVGTLSTTGFAATSVKFKDVSKTHSNKKAIEYVVSKKIMTGYKGSKFKPSSYVTREDAAKAIVKALKLSTKNRPNPKFTDLKKSSKAYPYAATLVDEKIWKKSKKFNPKGKITKIEMATMLTKAYKLKSVKNLSYSDVSKKNKAYKDVQAFVTTGVGKRKTSTKFGASDLVKRGAFAQYIYNGNLYKKGKLKSPFKKEPVKKPETKPLTFSEQVVNLMNVERKKVGVEPLKIDKRLEKTATLKSEDMRDLQYFSHTSPTYGSPFDMMRKYGISYYYAGENIAAGKSTPEAVMNSWMNSPGHKANMLNSRFTHIGVGYANGGPYRHYWTQQFIAVSY</sequence>
<dbReference type="PROSITE" id="PS51272">
    <property type="entry name" value="SLH"/>
    <property type="match status" value="1"/>
</dbReference>
<evidence type="ECO:0000259" key="2">
    <source>
        <dbReference type="PROSITE" id="PS51272"/>
    </source>
</evidence>
<gene>
    <name evidence="3" type="ORF">C176_16827</name>
</gene>
<feature type="domain" description="SLH" evidence="2">
    <location>
        <begin position="27"/>
        <end position="90"/>
    </location>
</feature>
<dbReference type="Proteomes" id="UP000019062">
    <property type="component" value="Unassembled WGS sequence"/>
</dbReference>
<dbReference type="eggNOG" id="COG2340">
    <property type="taxonomic scope" value="Bacteria"/>
</dbReference>
<dbReference type="PANTHER" id="PTHR31157:SF1">
    <property type="entry name" value="SCP DOMAIN-CONTAINING PROTEIN"/>
    <property type="match status" value="1"/>
</dbReference>
<evidence type="ECO:0000313" key="3">
    <source>
        <dbReference type="EMBL" id="ETT82672.1"/>
    </source>
</evidence>
<dbReference type="Pfam" id="PF00395">
    <property type="entry name" value="SLH"/>
    <property type="match status" value="2"/>
</dbReference>
<dbReference type="InterPro" id="IPR014258">
    <property type="entry name" value="CAP_domain_YkwD-like"/>
</dbReference>
<evidence type="ECO:0000256" key="1">
    <source>
        <dbReference type="SAM" id="SignalP"/>
    </source>
</evidence>
<dbReference type="InterPro" id="IPR014044">
    <property type="entry name" value="CAP_dom"/>
</dbReference>
<dbReference type="Gene3D" id="3.40.33.10">
    <property type="entry name" value="CAP"/>
    <property type="match status" value="1"/>
</dbReference>
<dbReference type="eggNOG" id="COG4632">
    <property type="taxonomic scope" value="Bacteria"/>
</dbReference>
<comment type="caution">
    <text evidence="3">The sequence shown here is derived from an EMBL/GenBank/DDBJ whole genome shotgun (WGS) entry which is preliminary data.</text>
</comment>
<dbReference type="PANTHER" id="PTHR31157">
    <property type="entry name" value="SCP DOMAIN-CONTAINING PROTEIN"/>
    <property type="match status" value="1"/>
</dbReference>
<keyword evidence="4" id="KW-1185">Reference proteome</keyword>
<dbReference type="NCBIfam" id="TIGR02909">
    <property type="entry name" value="spore_YkwD"/>
    <property type="match status" value="1"/>
</dbReference>
<dbReference type="InterPro" id="IPR035940">
    <property type="entry name" value="CAP_sf"/>
</dbReference>
<dbReference type="PATRIC" id="fig|1227360.4.peg.3426"/>
<protein>
    <recommendedName>
        <fullName evidence="2">SLH domain-containing protein</fullName>
    </recommendedName>
</protein>
<keyword evidence="1" id="KW-0732">Signal</keyword>
<dbReference type="AlphaFoldDB" id="W4ERM8"/>
<dbReference type="InterPro" id="IPR001119">
    <property type="entry name" value="SLH_dom"/>
</dbReference>
<name>W4ERM8_9BACL</name>